<reference evidence="2" key="1">
    <citation type="submission" date="2016-03" db="EMBL/GenBank/DDBJ databases">
        <title>Mechanisms controlling the formation of the plant cell surface in tip-growing cells are functionally conserved among land plants.</title>
        <authorList>
            <person name="Honkanen S."/>
            <person name="Jones V.A."/>
            <person name="Morieri G."/>
            <person name="Champion C."/>
            <person name="Hetherington A.J."/>
            <person name="Kelly S."/>
            <person name="Saint-Marcoux D."/>
            <person name="Proust H."/>
            <person name="Prescott H."/>
            <person name="Dolan L."/>
        </authorList>
    </citation>
    <scope>NUCLEOTIDE SEQUENCE [LARGE SCALE GENOMIC DNA]</scope>
    <source>
        <tissue evidence="2">Whole gametophyte</tissue>
    </source>
</reference>
<feature type="transmembrane region" description="Helical" evidence="1">
    <location>
        <begin position="71"/>
        <end position="90"/>
    </location>
</feature>
<accession>A0A176VFU0</accession>
<sequence length="242" mass="27358">MNRASLSPLRGRNNTMEVLMITEFVKFVKRKALFCWESAVGAKWRAHTWTVSFSKRLHPWLRIPVVLATDSLAWILLMEVGISLVFISLATVYFNGMFVLAPYLAVLFWLLSYFAPPLWNLSHPPPDITFLLALCSVCMFCILSFIQSRIKHKDPSLDVGDFVTSFLLRIPAFQQLVVGYSIFSLGSACAAVFTLDLFLAVYWGFFGTFYVLELLLYNWNAEVAKGAGHRLVVSITDDPRAG</sequence>
<evidence type="ECO:0000313" key="2">
    <source>
        <dbReference type="EMBL" id="OAE19242.1"/>
    </source>
</evidence>
<organism evidence="2 3">
    <name type="scientific">Marchantia polymorpha subsp. ruderalis</name>
    <dbReference type="NCBI Taxonomy" id="1480154"/>
    <lineage>
        <taxon>Eukaryota</taxon>
        <taxon>Viridiplantae</taxon>
        <taxon>Streptophyta</taxon>
        <taxon>Embryophyta</taxon>
        <taxon>Marchantiophyta</taxon>
        <taxon>Marchantiopsida</taxon>
        <taxon>Marchantiidae</taxon>
        <taxon>Marchantiales</taxon>
        <taxon>Marchantiaceae</taxon>
        <taxon>Marchantia</taxon>
    </lineage>
</organism>
<feature type="transmembrane region" description="Helical" evidence="1">
    <location>
        <begin position="176"/>
        <end position="195"/>
    </location>
</feature>
<protein>
    <submittedName>
        <fullName evidence="2">Uncharacterized protein</fullName>
    </submittedName>
</protein>
<evidence type="ECO:0000256" key="1">
    <source>
        <dbReference type="SAM" id="Phobius"/>
    </source>
</evidence>
<name>A0A176VFU0_MARPO</name>
<feature type="transmembrane region" description="Helical" evidence="1">
    <location>
        <begin position="128"/>
        <end position="146"/>
    </location>
</feature>
<dbReference type="Proteomes" id="UP000077202">
    <property type="component" value="Unassembled WGS sequence"/>
</dbReference>
<evidence type="ECO:0000313" key="3">
    <source>
        <dbReference type="Proteomes" id="UP000077202"/>
    </source>
</evidence>
<comment type="caution">
    <text evidence="2">The sequence shown here is derived from an EMBL/GenBank/DDBJ whole genome shotgun (WGS) entry which is preliminary data.</text>
</comment>
<dbReference type="AlphaFoldDB" id="A0A176VFU0"/>
<gene>
    <name evidence="2" type="ORF">AXG93_3507s1140</name>
</gene>
<keyword evidence="1" id="KW-1133">Transmembrane helix</keyword>
<keyword evidence="3" id="KW-1185">Reference proteome</keyword>
<feature type="transmembrane region" description="Helical" evidence="1">
    <location>
        <begin position="97"/>
        <end position="116"/>
    </location>
</feature>
<feature type="transmembrane region" description="Helical" evidence="1">
    <location>
        <begin position="201"/>
        <end position="220"/>
    </location>
</feature>
<keyword evidence="1" id="KW-0472">Membrane</keyword>
<keyword evidence="1" id="KW-0812">Transmembrane</keyword>
<dbReference type="EMBL" id="LVLJ01003906">
    <property type="protein sequence ID" value="OAE19242.1"/>
    <property type="molecule type" value="Genomic_DNA"/>
</dbReference>
<proteinExistence type="predicted"/>